<dbReference type="SUPFAM" id="SSF88659">
    <property type="entry name" value="Sigma3 and sigma4 domains of RNA polymerase sigma factors"/>
    <property type="match status" value="1"/>
</dbReference>
<evidence type="ECO:0000256" key="5">
    <source>
        <dbReference type="ARBA" id="ARBA00023125"/>
    </source>
</evidence>
<sequence length="327" mass="36055">MTVVDELQADRFRTELIGYCYRYFASYAEAEDAVQETLTRAWQHADEFRDESSLRTWLYRIATNICLDMAKAPQRRTLPMDLSGPGAIPDDPTALTTLPEATWVGPIADAALTTDPADATIVGESIRLAFITALQVLPPRQRVVLILRDVLGWSAQESAKLLGFSVASVNSALARARKTLSDASGSDASGGTRPVSARDPAQRRRDQELLTAYVAAFRAYDVDRLVELLAEDATFSMPPFELWLHGIDNIERWWRGPGQVCRNSRTIVTAANGQPAVAVYHDNGTGLWLPFAIHVLDTSDDAITGITHFMGIEVFDQFGLPESVVEE</sequence>
<dbReference type="SUPFAM" id="SSF88946">
    <property type="entry name" value="Sigma2 domain of RNA polymerase sigma factors"/>
    <property type="match status" value="1"/>
</dbReference>
<dbReference type="SUPFAM" id="SSF54427">
    <property type="entry name" value="NTF2-like"/>
    <property type="match status" value="1"/>
</dbReference>
<evidence type="ECO:0000256" key="3">
    <source>
        <dbReference type="ARBA" id="ARBA00023015"/>
    </source>
</evidence>
<reference evidence="11" key="1">
    <citation type="journal article" date="2021" name="Nat. Microbiol.">
        <title>Cocultivation of an ultrasmall environmental parasitic bacterium with lytic ability against bacteria associated with wastewater foams.</title>
        <authorList>
            <person name="Batinovic S."/>
            <person name="Rose J.J.A."/>
            <person name="Ratcliffe J."/>
            <person name="Seviour R.J."/>
            <person name="Petrovski S."/>
        </authorList>
    </citation>
    <scope>NUCLEOTIDE SEQUENCE</scope>
    <source>
        <strain evidence="11">CON9</strain>
    </source>
</reference>
<dbReference type="PANTHER" id="PTHR43133">
    <property type="entry name" value="RNA POLYMERASE ECF-TYPE SIGMA FACTO"/>
    <property type="match status" value="1"/>
</dbReference>
<dbReference type="NCBIfam" id="NF006089">
    <property type="entry name" value="PRK08241.1"/>
    <property type="match status" value="1"/>
</dbReference>
<evidence type="ECO:0000256" key="2">
    <source>
        <dbReference type="ARBA" id="ARBA00011344"/>
    </source>
</evidence>
<keyword evidence="3" id="KW-0805">Transcription regulation</keyword>
<feature type="domain" description="RNA polymerase sigma factor 70 region 4 type 2" evidence="9">
    <location>
        <begin position="128"/>
        <end position="180"/>
    </location>
</feature>
<dbReference type="Proteomes" id="UP001059836">
    <property type="component" value="Chromosome"/>
</dbReference>
<evidence type="ECO:0000313" key="12">
    <source>
        <dbReference type="Proteomes" id="UP001059836"/>
    </source>
</evidence>
<dbReference type="InterPro" id="IPR007627">
    <property type="entry name" value="RNA_pol_sigma70_r2"/>
</dbReference>
<evidence type="ECO:0000256" key="4">
    <source>
        <dbReference type="ARBA" id="ARBA00023082"/>
    </source>
</evidence>
<dbReference type="Pfam" id="PF08281">
    <property type="entry name" value="Sigma70_r4_2"/>
    <property type="match status" value="1"/>
</dbReference>
<feature type="domain" description="RNA polymerase sigma-70 region 2" evidence="8">
    <location>
        <begin position="11"/>
        <end position="72"/>
    </location>
</feature>
<dbReference type="Pfam" id="PF04542">
    <property type="entry name" value="Sigma70_r2"/>
    <property type="match status" value="1"/>
</dbReference>
<dbReference type="InterPro" id="IPR037401">
    <property type="entry name" value="SnoaL-like"/>
</dbReference>
<accession>A0ABX6IIP7</accession>
<dbReference type="PANTHER" id="PTHR43133:SF65">
    <property type="entry name" value="ECF RNA POLYMERASE SIGMA FACTOR SIGG"/>
    <property type="match status" value="1"/>
</dbReference>
<evidence type="ECO:0000259" key="9">
    <source>
        <dbReference type="Pfam" id="PF08281"/>
    </source>
</evidence>
<feature type="compositionally biased region" description="Low complexity" evidence="7">
    <location>
        <begin position="181"/>
        <end position="191"/>
    </location>
</feature>
<comment type="similarity">
    <text evidence="1">Belongs to the sigma-70 factor family. ECF subfamily.</text>
</comment>
<dbReference type="EMBL" id="CP045809">
    <property type="protein sequence ID" value="QHN35760.1"/>
    <property type="molecule type" value="Genomic_DNA"/>
</dbReference>
<dbReference type="Pfam" id="PF12680">
    <property type="entry name" value="SnoaL_2"/>
    <property type="match status" value="1"/>
</dbReference>
<keyword evidence="6" id="KW-0804">Transcription</keyword>
<dbReference type="InterPro" id="IPR039425">
    <property type="entry name" value="RNA_pol_sigma-70-like"/>
</dbReference>
<dbReference type="RefSeq" id="WP_213243895.1">
    <property type="nucleotide sequence ID" value="NZ_CP045806.1"/>
</dbReference>
<evidence type="ECO:0000259" key="10">
    <source>
        <dbReference type="Pfam" id="PF12680"/>
    </source>
</evidence>
<evidence type="ECO:0000256" key="6">
    <source>
        <dbReference type="ARBA" id="ARBA00023163"/>
    </source>
</evidence>
<evidence type="ECO:0000259" key="8">
    <source>
        <dbReference type="Pfam" id="PF04542"/>
    </source>
</evidence>
<dbReference type="NCBIfam" id="TIGR02960">
    <property type="entry name" value="SigX5"/>
    <property type="match status" value="1"/>
</dbReference>
<dbReference type="InterPro" id="IPR032710">
    <property type="entry name" value="NTF2-like_dom_sf"/>
</dbReference>
<proteinExistence type="inferred from homology"/>
<protein>
    <submittedName>
        <fullName evidence="11">Sigma-70 family RNA polymerase sigma factor</fullName>
    </submittedName>
</protein>
<dbReference type="InterPro" id="IPR036388">
    <property type="entry name" value="WH-like_DNA-bd_sf"/>
</dbReference>
<dbReference type="InterPro" id="IPR013325">
    <property type="entry name" value="RNA_pol_sigma_r2"/>
</dbReference>
<feature type="domain" description="SnoaL-like" evidence="10">
    <location>
        <begin position="211"/>
        <end position="289"/>
    </location>
</feature>
<dbReference type="InterPro" id="IPR013324">
    <property type="entry name" value="RNA_pol_sigma_r3/r4-like"/>
</dbReference>
<comment type="subunit">
    <text evidence="2">Interacts transiently with the RNA polymerase catalytic core formed by RpoA, RpoB, RpoC and RpoZ (2 alpha, 1 beta, 1 beta' and 1 omega subunit) to form the RNA polymerase holoenzyme that can initiate transcription.</text>
</comment>
<dbReference type="Gene3D" id="1.10.1740.10">
    <property type="match status" value="1"/>
</dbReference>
<evidence type="ECO:0000313" key="11">
    <source>
        <dbReference type="EMBL" id="QHN35760.1"/>
    </source>
</evidence>
<evidence type="ECO:0000256" key="1">
    <source>
        <dbReference type="ARBA" id="ARBA00010641"/>
    </source>
</evidence>
<dbReference type="InterPro" id="IPR014305">
    <property type="entry name" value="RNA_pol_sigma-G_actinobac"/>
</dbReference>
<dbReference type="CDD" id="cd06171">
    <property type="entry name" value="Sigma70_r4"/>
    <property type="match status" value="1"/>
</dbReference>
<feature type="region of interest" description="Disordered" evidence="7">
    <location>
        <begin position="180"/>
        <end position="203"/>
    </location>
</feature>
<gene>
    <name evidence="11" type="ORF">GII31_13640</name>
</gene>
<keyword evidence="5" id="KW-0238">DNA-binding</keyword>
<organism evidence="11 12">
    <name type="scientific">Gordonia pseudamarae</name>
    <dbReference type="NCBI Taxonomy" id="2831662"/>
    <lineage>
        <taxon>Bacteria</taxon>
        <taxon>Bacillati</taxon>
        <taxon>Actinomycetota</taxon>
        <taxon>Actinomycetes</taxon>
        <taxon>Mycobacteriales</taxon>
        <taxon>Gordoniaceae</taxon>
        <taxon>Gordonia</taxon>
    </lineage>
</organism>
<keyword evidence="12" id="KW-1185">Reference proteome</keyword>
<evidence type="ECO:0000256" key="7">
    <source>
        <dbReference type="SAM" id="MobiDB-lite"/>
    </source>
</evidence>
<keyword evidence="4" id="KW-0731">Sigma factor</keyword>
<dbReference type="Gene3D" id="3.10.450.50">
    <property type="match status" value="1"/>
</dbReference>
<name>A0ABX6IIP7_9ACTN</name>
<dbReference type="Gene3D" id="1.10.10.10">
    <property type="entry name" value="Winged helix-like DNA-binding domain superfamily/Winged helix DNA-binding domain"/>
    <property type="match status" value="1"/>
</dbReference>
<dbReference type="InterPro" id="IPR014284">
    <property type="entry name" value="RNA_pol_sigma-70_dom"/>
</dbReference>
<dbReference type="NCBIfam" id="TIGR02937">
    <property type="entry name" value="sigma70-ECF"/>
    <property type="match status" value="1"/>
</dbReference>
<dbReference type="InterPro" id="IPR013249">
    <property type="entry name" value="RNA_pol_sigma70_r4_t2"/>
</dbReference>